<reference evidence="2" key="1">
    <citation type="submission" date="2013-09" db="EMBL/GenBank/DDBJ databases">
        <title>Corchorus olitorius genome sequencing.</title>
        <authorList>
            <person name="Alam M."/>
            <person name="Haque M.S."/>
            <person name="Islam M.S."/>
            <person name="Emdad E.M."/>
            <person name="Islam M.M."/>
            <person name="Ahmed B."/>
            <person name="Halim A."/>
            <person name="Hossen Q.M.M."/>
            <person name="Hossain M.Z."/>
            <person name="Ahmed R."/>
            <person name="Khan M.M."/>
            <person name="Islam R."/>
            <person name="Rashid M.M."/>
            <person name="Khan S.A."/>
            <person name="Rahman M.S."/>
            <person name="Alam M."/>
            <person name="Yahiya A.S."/>
            <person name="Khan M.S."/>
            <person name="Azam M.S."/>
            <person name="Haque T."/>
            <person name="Lashkar M.Z.H."/>
            <person name="Akhand A.I."/>
            <person name="Morshed G."/>
            <person name="Roy S."/>
            <person name="Uddin K.S."/>
            <person name="Rabeya T."/>
            <person name="Hossain A.S."/>
            <person name="Chowdhury A."/>
            <person name="Snigdha A.R."/>
            <person name="Mortoza M.S."/>
            <person name="Matin S.A."/>
            <person name="Hoque S.M.E."/>
            <person name="Islam M.K."/>
            <person name="Roy D.K."/>
            <person name="Haider R."/>
            <person name="Moosa M.M."/>
            <person name="Elias S.M."/>
            <person name="Hasan A.M."/>
            <person name="Jahan S."/>
            <person name="Shafiuddin M."/>
            <person name="Mahmood N."/>
            <person name="Shommy N.S."/>
        </authorList>
    </citation>
    <scope>NUCLEOTIDE SEQUENCE [LARGE SCALE GENOMIC DNA]</scope>
    <source>
        <strain evidence="2">cv. O-4</strain>
    </source>
</reference>
<comment type="caution">
    <text evidence="1">The sequence shown here is derived from an EMBL/GenBank/DDBJ whole genome shotgun (WGS) entry which is preliminary data.</text>
</comment>
<dbReference type="AlphaFoldDB" id="A0A1R3GN60"/>
<proteinExistence type="predicted"/>
<organism evidence="1 2">
    <name type="scientific">Corchorus olitorius</name>
    <dbReference type="NCBI Taxonomy" id="93759"/>
    <lineage>
        <taxon>Eukaryota</taxon>
        <taxon>Viridiplantae</taxon>
        <taxon>Streptophyta</taxon>
        <taxon>Embryophyta</taxon>
        <taxon>Tracheophyta</taxon>
        <taxon>Spermatophyta</taxon>
        <taxon>Magnoliopsida</taxon>
        <taxon>eudicotyledons</taxon>
        <taxon>Gunneridae</taxon>
        <taxon>Pentapetalae</taxon>
        <taxon>rosids</taxon>
        <taxon>malvids</taxon>
        <taxon>Malvales</taxon>
        <taxon>Malvaceae</taxon>
        <taxon>Grewioideae</taxon>
        <taxon>Apeibeae</taxon>
        <taxon>Corchorus</taxon>
    </lineage>
</organism>
<sequence length="30" mass="3795">MAYQYFIFHSRTTTEAHHQLEWRQQRRSEG</sequence>
<keyword evidence="2" id="KW-1185">Reference proteome</keyword>
<protein>
    <submittedName>
        <fullName evidence="1">Uncharacterized protein</fullName>
    </submittedName>
</protein>
<evidence type="ECO:0000313" key="1">
    <source>
        <dbReference type="EMBL" id="OMO59544.1"/>
    </source>
</evidence>
<gene>
    <name evidence="1" type="ORF">COLO4_34158</name>
</gene>
<dbReference type="EMBL" id="AWUE01022104">
    <property type="protein sequence ID" value="OMO59544.1"/>
    <property type="molecule type" value="Genomic_DNA"/>
</dbReference>
<dbReference type="Proteomes" id="UP000187203">
    <property type="component" value="Unassembled WGS sequence"/>
</dbReference>
<accession>A0A1R3GN60</accession>
<name>A0A1R3GN60_9ROSI</name>
<evidence type="ECO:0000313" key="2">
    <source>
        <dbReference type="Proteomes" id="UP000187203"/>
    </source>
</evidence>